<organism evidence="2">
    <name type="scientific">Minutocellus polymorphus</name>
    <dbReference type="NCBI Taxonomy" id="265543"/>
    <lineage>
        <taxon>Eukaryota</taxon>
        <taxon>Sar</taxon>
        <taxon>Stramenopiles</taxon>
        <taxon>Ochrophyta</taxon>
        <taxon>Bacillariophyta</taxon>
        <taxon>Mediophyceae</taxon>
        <taxon>Cymatosirophycidae</taxon>
        <taxon>Cymatosirales</taxon>
        <taxon>Cymatosiraceae</taxon>
        <taxon>Minutocellus</taxon>
    </lineage>
</organism>
<sequence length="471" mass="51983">MPSSVSAPPKIPSRLRGDSTFSDSADRQASSIVQPQQAPAPSSETFVTVSRRVRIPDSIRVARCRRLPEYGPSVVFFSGGSAIRELSRALKNYTHNSVHLITPFDSGGSSAEIRRCYDMLSVGDLRNRLLALSDESALGNPEVIRLFSHRLDKAHSGVAQSELVDLLAGRHGLASAVNMPQRSIFLSHLRWFANRMPSDFDLRGASIGNLIITGCFLEHDRDIVTAIYLIHKLLGAKGNVRPLTGANLHIRTYYQDGTEEVGQHRMGKARAAALKSKIIKIDLVEHLDPDAFQEPQDCEIDIVSSEFIASADVIAFPMGSFFSSVLVNLLPRGVGRAITRRQCPKVYIPNTGPDPEMFGYKNVLECALVIIDMVRKDAGRVPIPDILQYVIIDTRNCFYCVDIDKAKIREMGITVIDVQLVEDKDCVVDQDPATLLANVQLDEDDTCSATFQKNHFLSPNKVLEVLLTLGT</sequence>
<dbReference type="SUPFAM" id="SSF142338">
    <property type="entry name" value="CofD-like"/>
    <property type="match status" value="1"/>
</dbReference>
<reference evidence="2" key="1">
    <citation type="submission" date="2021-01" db="EMBL/GenBank/DDBJ databases">
        <authorList>
            <person name="Corre E."/>
            <person name="Pelletier E."/>
            <person name="Niang G."/>
            <person name="Scheremetjew M."/>
            <person name="Finn R."/>
            <person name="Kale V."/>
            <person name="Holt S."/>
            <person name="Cochrane G."/>
            <person name="Meng A."/>
            <person name="Brown T."/>
            <person name="Cohen L."/>
        </authorList>
    </citation>
    <scope>NUCLEOTIDE SEQUENCE</scope>
    <source>
        <strain evidence="2">CCMP3303</strain>
    </source>
</reference>
<dbReference type="AlphaFoldDB" id="A0A7S0B1H3"/>
<dbReference type="GO" id="GO:0043743">
    <property type="term" value="F:LPPG:FO 2-phospho-L-lactate transferase activity"/>
    <property type="evidence" value="ECO:0007669"/>
    <property type="project" value="InterPro"/>
</dbReference>
<proteinExistence type="predicted"/>
<evidence type="ECO:0000256" key="1">
    <source>
        <dbReference type="SAM" id="MobiDB-lite"/>
    </source>
</evidence>
<dbReference type="CDD" id="cd07187">
    <property type="entry name" value="YvcK_like"/>
    <property type="match status" value="1"/>
</dbReference>
<evidence type="ECO:0008006" key="3">
    <source>
        <dbReference type="Google" id="ProtNLM"/>
    </source>
</evidence>
<dbReference type="Pfam" id="PF01933">
    <property type="entry name" value="CofD"/>
    <property type="match status" value="1"/>
</dbReference>
<evidence type="ECO:0000313" key="2">
    <source>
        <dbReference type="EMBL" id="CAD8379972.1"/>
    </source>
</evidence>
<dbReference type="InterPro" id="IPR038136">
    <property type="entry name" value="CofD-like_dom_sf"/>
</dbReference>
<dbReference type="PANTHER" id="PTHR31240">
    <property type="entry name" value="MATERNAL EFFECT EMBRYO ARREST 18"/>
    <property type="match status" value="1"/>
</dbReference>
<dbReference type="InterPro" id="IPR002882">
    <property type="entry name" value="CofD"/>
</dbReference>
<dbReference type="EMBL" id="HBEJ01018532">
    <property type="protein sequence ID" value="CAD8379972.1"/>
    <property type="molecule type" value="Transcribed_RNA"/>
</dbReference>
<dbReference type="PANTHER" id="PTHR31240:SF0">
    <property type="entry name" value="MATERNAL EFFECT EMBRYO ARREST 18"/>
    <property type="match status" value="1"/>
</dbReference>
<protein>
    <recommendedName>
        <fullName evidence="3">Gluconeogenesis factor</fullName>
    </recommendedName>
</protein>
<gene>
    <name evidence="2" type="ORF">MPOL1434_LOCUS10794</name>
</gene>
<feature type="compositionally biased region" description="Polar residues" evidence="1">
    <location>
        <begin position="19"/>
        <end position="45"/>
    </location>
</feature>
<accession>A0A7S0B1H3</accession>
<dbReference type="Gene3D" id="3.40.50.10680">
    <property type="entry name" value="CofD-like domains"/>
    <property type="match status" value="1"/>
</dbReference>
<feature type="region of interest" description="Disordered" evidence="1">
    <location>
        <begin position="1"/>
        <end position="45"/>
    </location>
</feature>
<dbReference type="NCBIfam" id="TIGR04357">
    <property type="entry name" value="CofD_rel_GAK"/>
    <property type="match status" value="1"/>
</dbReference>
<dbReference type="InterPro" id="IPR027591">
    <property type="entry name" value="CofD-rel_GAK"/>
</dbReference>
<name>A0A7S0B1H3_9STRA</name>